<accession>A0A7R9ZQV7</accession>
<feature type="region of interest" description="Disordered" evidence="1">
    <location>
        <begin position="274"/>
        <end position="331"/>
    </location>
</feature>
<organism evidence="2">
    <name type="scientific">Craspedostauros australis</name>
    <dbReference type="NCBI Taxonomy" id="1486917"/>
    <lineage>
        <taxon>Eukaryota</taxon>
        <taxon>Sar</taxon>
        <taxon>Stramenopiles</taxon>
        <taxon>Ochrophyta</taxon>
        <taxon>Bacillariophyta</taxon>
        <taxon>Bacillariophyceae</taxon>
        <taxon>Bacillariophycidae</taxon>
        <taxon>Naviculales</taxon>
        <taxon>Naviculaceae</taxon>
        <taxon>Craspedostauros</taxon>
    </lineage>
</organism>
<reference evidence="2" key="1">
    <citation type="submission" date="2021-01" db="EMBL/GenBank/DDBJ databases">
        <authorList>
            <person name="Corre E."/>
            <person name="Pelletier E."/>
            <person name="Niang G."/>
            <person name="Scheremetjew M."/>
            <person name="Finn R."/>
            <person name="Kale V."/>
            <person name="Holt S."/>
            <person name="Cochrane G."/>
            <person name="Meng A."/>
            <person name="Brown T."/>
            <person name="Cohen L."/>
        </authorList>
    </citation>
    <scope>NUCLEOTIDE SEQUENCE</scope>
    <source>
        <strain evidence="2">CCMP3328</strain>
    </source>
</reference>
<proteinExistence type="predicted"/>
<gene>
    <name evidence="2" type="ORF">CAUS1442_LOCUS12959</name>
</gene>
<name>A0A7R9ZQV7_9STRA</name>
<feature type="region of interest" description="Disordered" evidence="1">
    <location>
        <begin position="59"/>
        <end position="105"/>
    </location>
</feature>
<evidence type="ECO:0000313" key="2">
    <source>
        <dbReference type="EMBL" id="CAD8340824.1"/>
    </source>
</evidence>
<protein>
    <submittedName>
        <fullName evidence="2">Uncharacterized protein</fullName>
    </submittedName>
</protein>
<feature type="compositionally biased region" description="Low complexity" evidence="1">
    <location>
        <begin position="293"/>
        <end position="318"/>
    </location>
</feature>
<dbReference type="EMBL" id="HBEF01020943">
    <property type="protein sequence ID" value="CAD8340824.1"/>
    <property type="molecule type" value="Transcribed_RNA"/>
</dbReference>
<dbReference type="AlphaFoldDB" id="A0A7R9ZQV7"/>
<evidence type="ECO:0000256" key="1">
    <source>
        <dbReference type="SAM" id="MobiDB-lite"/>
    </source>
</evidence>
<sequence length="372" mass="40709">MMLSLLHELNSPLFKKYDVDPKQFLEGVAPALENFHNTSGALENQLWRTHQMNLVGATETKDNQSAAAKADATVDGKDDSGEETKKETKDANGIDAAKSQGEGGPEKELLEFMTSSDFFSSKSKMSKNEAELVLNHNWSNEAQSDPDSLAGQLSRMTTKQLFQLHELSAKTTFLLQNHTGTYEFKEGSCNIDNVALLSARACREVEHKDAIDEANSFKHFEPIDFSIDASDMKDDERVAAQFEVLYSLTQSFFKKKRPNELKMDINDATNLVRASNGADAESEANEKKDEKGSTISSSSTSSSSSASPSSKSKSSSSGDDGDDSVEKSLLTTTSVSVVTIEGFLNGGPEDEPGWRMVMTRPAHEFPDIRASM</sequence>
<feature type="compositionally biased region" description="Basic and acidic residues" evidence="1">
    <location>
        <begin position="72"/>
        <end position="92"/>
    </location>
</feature>